<evidence type="ECO:0000256" key="13">
    <source>
        <dbReference type="ARBA" id="ARBA00022833"/>
    </source>
</evidence>
<keyword evidence="8 16" id="KW-0808">Transferase</keyword>
<dbReference type="CDD" id="cd16491">
    <property type="entry name" value="RING-CH-C4HC3_LTN1"/>
    <property type="match status" value="1"/>
</dbReference>
<comment type="function">
    <text evidence="16">E3 ubiquitin-protein ligase. Component of the ribosome quality control complex (RQC), a ribosome-associated complex that mediates ubiquitination and extraction of incompletely synthesized nascent chains for proteasomal degradation.</text>
</comment>
<dbReference type="PANTHER" id="PTHR12389:SF0">
    <property type="entry name" value="E3 UBIQUITIN-PROTEIN LIGASE LISTERIN"/>
    <property type="match status" value="1"/>
</dbReference>
<evidence type="ECO:0000313" key="20">
    <source>
        <dbReference type="Proteomes" id="UP000189513"/>
    </source>
</evidence>
<dbReference type="EC" id="2.3.2.27" evidence="5 16"/>
<dbReference type="Pfam" id="PF22999">
    <property type="entry name" value="LTN1_E3_ligase_6th"/>
    <property type="match status" value="1"/>
</dbReference>
<dbReference type="SMART" id="SM00744">
    <property type="entry name" value="RINGv"/>
    <property type="match status" value="1"/>
</dbReference>
<comment type="caution">
    <text evidence="19">The sequence shown here is derived from an EMBL/GenBank/DDBJ whole genome shotgun (WGS) entry which is preliminary data.</text>
</comment>
<comment type="function">
    <text evidence="14">E3 ubiquitin-protein ligase component of the ribosome quality control complex (RQC), a ribosome-associated complex that mediates ubiquitination and extraction of incompletely synthesized nascent chains for proteasomal degradation. Mediates ubiquitination of proteins derived from mRNAs lacking stop codons (non-stop proteins) and other translation arrest products induced by poly-lysine sequences and tandem rare codons. Ubiquitination leads to CDC48 recruitment for extraction and degradation of the incomplete translation product. May indirectly play a role in chromatin function and transcription.</text>
</comment>
<dbReference type="InterPro" id="IPR011016">
    <property type="entry name" value="Znf_RING-CH"/>
</dbReference>
<evidence type="ECO:0000256" key="3">
    <source>
        <dbReference type="ARBA" id="ARBA00004906"/>
    </source>
</evidence>
<evidence type="ECO:0000256" key="12">
    <source>
        <dbReference type="ARBA" id="ARBA00022786"/>
    </source>
</evidence>
<keyword evidence="9 16" id="KW-0479">Metal-binding</keyword>
<evidence type="ECO:0000256" key="11">
    <source>
        <dbReference type="ARBA" id="ARBA00022771"/>
    </source>
</evidence>
<keyword evidence="12 16" id="KW-0833">Ubl conjugation pathway</keyword>
<comment type="subcellular location">
    <subcellularLocation>
        <location evidence="2">Cytoplasm</location>
        <location evidence="2">Cytosol</location>
    </subcellularLocation>
</comment>
<evidence type="ECO:0000256" key="1">
    <source>
        <dbReference type="ARBA" id="ARBA00000900"/>
    </source>
</evidence>
<dbReference type="InterPro" id="IPR054477">
    <property type="entry name" value="LTN1_E3_ligase_6th"/>
</dbReference>
<dbReference type="GO" id="GO:0043023">
    <property type="term" value="F:ribosomal large subunit binding"/>
    <property type="evidence" value="ECO:0007669"/>
    <property type="project" value="TreeGrafter"/>
</dbReference>
<dbReference type="EMBL" id="MPUK01000011">
    <property type="protein sequence ID" value="ONH65529.1"/>
    <property type="molecule type" value="Genomic_DNA"/>
</dbReference>
<evidence type="ECO:0000256" key="6">
    <source>
        <dbReference type="ARBA" id="ARBA00017157"/>
    </source>
</evidence>
<evidence type="ECO:0000256" key="2">
    <source>
        <dbReference type="ARBA" id="ARBA00004514"/>
    </source>
</evidence>
<dbReference type="SMART" id="SM01197">
    <property type="entry name" value="FANCL_C"/>
    <property type="match status" value="1"/>
</dbReference>
<dbReference type="PROSITE" id="PS50089">
    <property type="entry name" value="ZF_RING_2"/>
    <property type="match status" value="1"/>
</dbReference>
<dbReference type="OMA" id="NRFHGAC"/>
<evidence type="ECO:0000256" key="10">
    <source>
        <dbReference type="ARBA" id="ARBA00022737"/>
    </source>
</evidence>
<dbReference type="UniPathway" id="UPA00143"/>
<dbReference type="InterPro" id="IPR039795">
    <property type="entry name" value="LTN1/Rkr1"/>
</dbReference>
<dbReference type="GO" id="GO:0061630">
    <property type="term" value="F:ubiquitin protein ligase activity"/>
    <property type="evidence" value="ECO:0007669"/>
    <property type="project" value="UniProtKB-UniRule"/>
</dbReference>
<gene>
    <name evidence="19" type="ORF">BON22_4640</name>
</gene>
<keyword evidence="13 16" id="KW-0862">Zinc</keyword>
<dbReference type="InterPro" id="IPR054476">
    <property type="entry name" value="Ltn1_N"/>
</dbReference>
<evidence type="ECO:0000256" key="14">
    <source>
        <dbReference type="ARBA" id="ARBA00055150"/>
    </source>
</evidence>
<dbReference type="GO" id="GO:0008270">
    <property type="term" value="F:zinc ion binding"/>
    <property type="evidence" value="ECO:0007669"/>
    <property type="project" value="UniProtKB-KW"/>
</dbReference>
<comment type="catalytic activity">
    <reaction evidence="1 16">
        <text>S-ubiquitinyl-[E2 ubiquitin-conjugating enzyme]-L-cysteine + [acceptor protein]-L-lysine = [E2 ubiquitin-conjugating enzyme]-L-cysteine + N(6)-ubiquitinyl-[acceptor protein]-L-lysine.</text>
        <dbReference type="EC" id="2.3.2.27"/>
    </reaction>
</comment>
<dbReference type="GO" id="GO:1990112">
    <property type="term" value="C:RQC complex"/>
    <property type="evidence" value="ECO:0007669"/>
    <property type="project" value="UniProtKB-UniRule"/>
</dbReference>
<sequence>MSFGNPFAVSQNGNVVQGLGHSGFEVSLNYVAGLPDPNIVANSSIKLWFKSLLKRDETTKEKALAEFVQYASLPQNVKELKDDLVLITWVQLYPKLSISESKTVRSLAHQLQTQLISSLQKSYVKYLKDTVPVLLSGTYDLDTSVCNSTVKNISRAFNDDQTKINNLWIIFQNEILNFADQALNKETVDTISDDRFVPRDEAELKYLRLINATISMVSHMIQVGCKLHPDKIDKSIDSYHTFFTYENLWHYLLINSNSNNQRIYKALLQLINTVVHLNPDLFTDKSWKLMSKRLIKSLTFVKKVDVKSTSSMMYSSMINLWIPQDWIFKLSDPSYYTKLSQFITTATTVFSTDDDIITLETILHEDFTNEISKNSKLRTGIPFIVNSLTTYLEVITHFNKAEMSSNIIDEIMAIPSGPLATQIIEPLSKLMPSSIISDFLKQWSTKDSGNITILLSVALKTSISLQSSLESSFEDLRLRSDDDEEGKTFINHPAFTMFDFVIKQNLTDYSKQVEEFLDELPSFITPLIIEPPIEILKNYSKSKFYNSDLFVEIFDSFVIKLDFIGQKKTILSKLNTFDHKDDPKIHLISKDSAISLWDLAKEKNKQSQFTEYFLQNNASNQELCTDIIFETNLLDEMLFKSPKLHIVVSGFLDTPEILNKYVQLLKKQVEAYGASTDLINQSLFESKYGSFVDSRLSIGNPLETNIYLLPTKDDCFAFTDIIGTIRYAVFLHEIGIEIPDELLVYLGIISETIDDYVFLNEGSHPSLPSSIVNFQSSIKSKLMDKFSNYTYKQLVQSLISNTAEAPLALLIPTSENNIITSFYTVRLLKHILSSLVDLESASTISELDIDKYTRTELRSKSKSSLLLFCTVISTLSPFLCDEKYDRVKNLVSSELIGLRPSEIIDNGVTKLTVLTNFMRDLGDGMPLQPQRFNMIVQDINKWLDSDVAYEPEFTIVRIQLLNLFVLWNVAKFDKTDSFKDLCVRVLQDATGLVSLDDGDHLLELKYWSLKLFLVLQKNDSLEKEVVKEAETELLEGYVNDQTVNVNMPLLIYNELLNRFLHNVPNAKFAEHEDSLFEKFQMTKNFELKRQLLDILRKLILSKQQDLFPPEEDEKLVNYLWCWMLVLFNFKDITLKLRTLYIQQLQNDNDELFLSRIGDDHSVFINYTFANDIGDISEEVRVLSMHIYYSVLVSIGSLASNWFNNIKDRGFKANIEQFTAKFISPNLISNKLLTFEERISSLTKENDNLTIKVNRVTNEIKSTYLIDEQHFGDCPSSYPLANIEVSGPQRVGVKETQWKAWLLACQRIVTLQNGEISESLEFFLKNVSFHFKGFEECSICYSILHQDNSLPSKTCGTCKNKFHAGCLYKWFKSSGSNTCPLCRAPFNFK</sequence>
<name>A0A1V2L0T4_CYBFA</name>
<reference evidence="20" key="1">
    <citation type="journal article" date="2017" name="Genome Announc.">
        <title>Genome sequences of Cyberlindnera fabianii 65, Pichia kudriavzevii 129, and Saccharomyces cerevisiae 131 isolated from fermented masau fruits in Zimbabwe.</title>
        <authorList>
            <person name="van Rijswijck I.M.H."/>
            <person name="Derks M.F.L."/>
            <person name="Abee T."/>
            <person name="de Ridder D."/>
            <person name="Smid E.J."/>
        </authorList>
    </citation>
    <scope>NUCLEOTIDE SEQUENCE [LARGE SCALE GENOMIC DNA]</scope>
    <source>
        <strain evidence="20">65</strain>
    </source>
</reference>
<comment type="pathway">
    <text evidence="3 16">Protein modification; protein ubiquitination.</text>
</comment>
<evidence type="ECO:0000256" key="7">
    <source>
        <dbReference type="ARBA" id="ARBA00022490"/>
    </source>
</evidence>
<evidence type="ECO:0000256" key="16">
    <source>
        <dbReference type="RuleBase" id="RU367090"/>
    </source>
</evidence>
<keyword evidence="20" id="KW-1185">Reference proteome</keyword>
<protein>
    <recommendedName>
        <fullName evidence="6 16">E3 ubiquitin-protein ligase listerin</fullName>
        <ecNumber evidence="5 16">2.3.2.27</ecNumber>
    </recommendedName>
    <alternativeName>
        <fullName evidence="16">RING-type E3 ubiquitin transferase listerin</fullName>
    </alternativeName>
</protein>
<keyword evidence="7" id="KW-0963">Cytoplasm</keyword>
<keyword evidence="11 15" id="KW-0863">Zinc-finger</keyword>
<dbReference type="Proteomes" id="UP000189513">
    <property type="component" value="Unassembled WGS sequence"/>
</dbReference>
<feature type="domain" description="RING-type" evidence="18">
    <location>
        <begin position="1336"/>
        <end position="1382"/>
    </location>
</feature>
<dbReference type="STRING" id="36022.A0A1V2L0T4"/>
<comment type="similarity">
    <text evidence="4 16">Belongs to the LTN1 family.</text>
</comment>
<evidence type="ECO:0000256" key="4">
    <source>
        <dbReference type="ARBA" id="ARBA00007997"/>
    </source>
</evidence>
<dbReference type="Pfam" id="PF23009">
    <property type="entry name" value="UBC_like"/>
    <property type="match status" value="1"/>
</dbReference>
<keyword evidence="17" id="KW-0175">Coiled coil</keyword>
<evidence type="ECO:0000259" key="18">
    <source>
        <dbReference type="PROSITE" id="PS50089"/>
    </source>
</evidence>
<dbReference type="InterPro" id="IPR054478">
    <property type="entry name" value="LTN1_UBC"/>
</dbReference>
<dbReference type="InterPro" id="IPR039804">
    <property type="entry name" value="RING-CH-C4HC3_LTN1"/>
</dbReference>
<dbReference type="GO" id="GO:1990116">
    <property type="term" value="P:ribosome-associated ubiquitin-dependent protein catabolic process"/>
    <property type="evidence" value="ECO:0007669"/>
    <property type="project" value="UniProtKB-UniRule"/>
</dbReference>
<dbReference type="GO" id="GO:0072344">
    <property type="term" value="P:rescue of stalled ribosome"/>
    <property type="evidence" value="ECO:0007669"/>
    <property type="project" value="UniProtKB-UniRule"/>
</dbReference>
<evidence type="ECO:0000256" key="5">
    <source>
        <dbReference type="ARBA" id="ARBA00012483"/>
    </source>
</evidence>
<proteinExistence type="inferred from homology"/>
<comment type="subunit">
    <text evidence="16">Component of the ribosome quality control complex (RQC).</text>
</comment>
<dbReference type="InterPro" id="IPR013083">
    <property type="entry name" value="Znf_RING/FYVE/PHD"/>
</dbReference>
<dbReference type="VEuPathDB" id="FungiDB:BON22_4640"/>
<dbReference type="Pfam" id="PF22958">
    <property type="entry name" value="Ltn1_1st"/>
    <property type="match status" value="1"/>
</dbReference>
<dbReference type="SUPFAM" id="SSF57850">
    <property type="entry name" value="RING/U-box"/>
    <property type="match status" value="1"/>
</dbReference>
<dbReference type="InterPro" id="IPR001841">
    <property type="entry name" value="Znf_RING"/>
</dbReference>
<dbReference type="FunFam" id="3.30.40.10:FF:000038">
    <property type="entry name" value="E3 ubiquitin-protein ligase listerin"/>
    <property type="match status" value="1"/>
</dbReference>
<evidence type="ECO:0000256" key="15">
    <source>
        <dbReference type="PROSITE-ProRule" id="PRU00175"/>
    </source>
</evidence>
<keyword evidence="10" id="KW-0677">Repeat</keyword>
<evidence type="ECO:0000256" key="17">
    <source>
        <dbReference type="SAM" id="Coils"/>
    </source>
</evidence>
<dbReference type="GO" id="GO:0016567">
    <property type="term" value="P:protein ubiquitination"/>
    <property type="evidence" value="ECO:0007669"/>
    <property type="project" value="UniProtKB-UniPathway"/>
</dbReference>
<evidence type="ECO:0000256" key="9">
    <source>
        <dbReference type="ARBA" id="ARBA00022723"/>
    </source>
</evidence>
<evidence type="ECO:0000256" key="8">
    <source>
        <dbReference type="ARBA" id="ARBA00022679"/>
    </source>
</evidence>
<feature type="coiled-coil region" evidence="17">
    <location>
        <begin position="1231"/>
        <end position="1258"/>
    </location>
</feature>
<dbReference type="Gene3D" id="3.30.40.10">
    <property type="entry name" value="Zinc/RING finger domain, C3HC4 (zinc finger)"/>
    <property type="match status" value="1"/>
</dbReference>
<organism evidence="19 20">
    <name type="scientific">Cyberlindnera fabianii</name>
    <name type="common">Yeast</name>
    <name type="synonym">Hansenula fabianii</name>
    <dbReference type="NCBI Taxonomy" id="36022"/>
    <lineage>
        <taxon>Eukaryota</taxon>
        <taxon>Fungi</taxon>
        <taxon>Dikarya</taxon>
        <taxon>Ascomycota</taxon>
        <taxon>Saccharomycotina</taxon>
        <taxon>Saccharomycetes</taxon>
        <taxon>Phaffomycetales</taxon>
        <taxon>Phaffomycetaceae</taxon>
        <taxon>Cyberlindnera</taxon>
    </lineage>
</organism>
<accession>A0A1V2L0T4</accession>
<evidence type="ECO:0000313" key="19">
    <source>
        <dbReference type="EMBL" id="ONH65529.1"/>
    </source>
</evidence>
<dbReference type="Pfam" id="PF13639">
    <property type="entry name" value="zf-RING_2"/>
    <property type="match status" value="1"/>
</dbReference>
<dbReference type="PANTHER" id="PTHR12389">
    <property type="entry name" value="ZINC FINGER PROTEIN 294"/>
    <property type="match status" value="1"/>
</dbReference>
<dbReference type="GO" id="GO:0005829">
    <property type="term" value="C:cytosol"/>
    <property type="evidence" value="ECO:0007669"/>
    <property type="project" value="UniProtKB-SubCell"/>
</dbReference>